<reference evidence="1 2" key="1">
    <citation type="submission" date="2020-05" db="EMBL/GenBank/DDBJ databases">
        <title>Mucilaginibacter mali sp. nov.</title>
        <authorList>
            <person name="Kim H.S."/>
            <person name="Lee K.C."/>
            <person name="Suh M.K."/>
            <person name="Kim J.-S."/>
            <person name="Han K.-I."/>
            <person name="Eom M.K."/>
            <person name="Shin Y.K."/>
            <person name="Lee J.-S."/>
        </authorList>
    </citation>
    <scope>NUCLEOTIDE SEQUENCE [LARGE SCALE GENOMIC DNA]</scope>
    <source>
        <strain evidence="1 2">G2-14</strain>
    </source>
</reference>
<dbReference type="KEGG" id="mmab:HQ865_14370"/>
<dbReference type="RefSeq" id="WP_173415553.1">
    <property type="nucleotide sequence ID" value="NZ_CP054139.1"/>
</dbReference>
<name>A0A7D4PVA8_9SPHI</name>
<dbReference type="Proteomes" id="UP000505355">
    <property type="component" value="Chromosome"/>
</dbReference>
<dbReference type="EMBL" id="CP054139">
    <property type="protein sequence ID" value="QKJ30883.1"/>
    <property type="molecule type" value="Genomic_DNA"/>
</dbReference>
<evidence type="ECO:0000313" key="2">
    <source>
        <dbReference type="Proteomes" id="UP000505355"/>
    </source>
</evidence>
<sequence length="72" mass="7753">METLTINIPDKKSAFVKKLLKELGVTITSTSKTDAPTSSIPNDVTAKTIDNAHKGIGLDKPINNINDFINSL</sequence>
<accession>A0A7D4PVA8</accession>
<proteinExistence type="predicted"/>
<gene>
    <name evidence="1" type="ORF">HQ865_14370</name>
</gene>
<protein>
    <submittedName>
        <fullName evidence="1">Uncharacterized protein</fullName>
    </submittedName>
</protein>
<organism evidence="1 2">
    <name type="scientific">Mucilaginibacter mali</name>
    <dbReference type="NCBI Taxonomy" id="2740462"/>
    <lineage>
        <taxon>Bacteria</taxon>
        <taxon>Pseudomonadati</taxon>
        <taxon>Bacteroidota</taxon>
        <taxon>Sphingobacteriia</taxon>
        <taxon>Sphingobacteriales</taxon>
        <taxon>Sphingobacteriaceae</taxon>
        <taxon>Mucilaginibacter</taxon>
    </lineage>
</organism>
<keyword evidence="2" id="KW-1185">Reference proteome</keyword>
<evidence type="ECO:0000313" key="1">
    <source>
        <dbReference type="EMBL" id="QKJ30883.1"/>
    </source>
</evidence>
<dbReference type="AlphaFoldDB" id="A0A7D4PVA8"/>